<keyword evidence="1" id="KW-0472">Membrane</keyword>
<evidence type="ECO:0000256" key="1">
    <source>
        <dbReference type="SAM" id="Phobius"/>
    </source>
</evidence>
<dbReference type="InterPro" id="IPR045340">
    <property type="entry name" value="DUF6533"/>
</dbReference>
<proteinExistence type="predicted"/>
<accession>A0A6A4ITD2</accession>
<feature type="transmembrane region" description="Helical" evidence="1">
    <location>
        <begin position="43"/>
        <end position="66"/>
    </location>
</feature>
<keyword evidence="1" id="KW-0812">Transmembrane</keyword>
<dbReference type="AlphaFoldDB" id="A0A6A4ITD2"/>
<reference evidence="3" key="1">
    <citation type="journal article" date="2019" name="Environ. Microbiol.">
        <title>Fungal ecological strategies reflected in gene transcription - a case study of two litter decomposers.</title>
        <authorList>
            <person name="Barbi F."/>
            <person name="Kohler A."/>
            <person name="Barry K."/>
            <person name="Baskaran P."/>
            <person name="Daum C."/>
            <person name="Fauchery L."/>
            <person name="Ihrmark K."/>
            <person name="Kuo A."/>
            <person name="LaButti K."/>
            <person name="Lipzen A."/>
            <person name="Morin E."/>
            <person name="Grigoriev I.V."/>
            <person name="Henrissat B."/>
            <person name="Lindahl B."/>
            <person name="Martin F."/>
        </authorList>
    </citation>
    <scope>NUCLEOTIDE SEQUENCE</scope>
    <source>
        <strain evidence="3">JB14</strain>
    </source>
</reference>
<feature type="domain" description="DUF6533" evidence="2">
    <location>
        <begin position="14"/>
        <end position="51"/>
    </location>
</feature>
<gene>
    <name evidence="3" type="ORF">BT96DRAFT_911915</name>
</gene>
<evidence type="ECO:0000313" key="3">
    <source>
        <dbReference type="EMBL" id="KAE9411297.1"/>
    </source>
</evidence>
<dbReference type="PROSITE" id="PS51257">
    <property type="entry name" value="PROKAR_LIPOPROTEIN"/>
    <property type="match status" value="1"/>
</dbReference>
<dbReference type="Pfam" id="PF20151">
    <property type="entry name" value="DUF6533"/>
    <property type="match status" value="1"/>
</dbReference>
<protein>
    <recommendedName>
        <fullName evidence="2">DUF6533 domain-containing protein</fullName>
    </recommendedName>
</protein>
<dbReference type="OrthoDB" id="3020506at2759"/>
<name>A0A6A4ITD2_9AGAR</name>
<dbReference type="EMBL" id="ML769383">
    <property type="protein sequence ID" value="KAE9411297.1"/>
    <property type="molecule type" value="Genomic_DNA"/>
</dbReference>
<keyword evidence="4" id="KW-1185">Reference proteome</keyword>
<dbReference type="Proteomes" id="UP000799118">
    <property type="component" value="Unassembled WGS sequence"/>
</dbReference>
<keyword evidence="1" id="KW-1133">Transmembrane helix</keyword>
<organism evidence="3 4">
    <name type="scientific">Gymnopus androsaceus JB14</name>
    <dbReference type="NCBI Taxonomy" id="1447944"/>
    <lineage>
        <taxon>Eukaryota</taxon>
        <taxon>Fungi</taxon>
        <taxon>Dikarya</taxon>
        <taxon>Basidiomycota</taxon>
        <taxon>Agaricomycotina</taxon>
        <taxon>Agaricomycetes</taxon>
        <taxon>Agaricomycetidae</taxon>
        <taxon>Agaricales</taxon>
        <taxon>Marasmiineae</taxon>
        <taxon>Omphalotaceae</taxon>
        <taxon>Gymnopus</taxon>
    </lineage>
</organism>
<sequence length="129" mass="15217">MRAQIAASVFGLLITSCDSFLTRHKELEYVWSFRRPTFVWCLFILARYLAFSIHIASIILTSIWTVRFRGHQRPTEEVCMTWQLFQAATCYSMLLILEKDDWTKLCHLESNGQSTVHVHRELHIKNLWG</sequence>
<evidence type="ECO:0000313" key="4">
    <source>
        <dbReference type="Proteomes" id="UP000799118"/>
    </source>
</evidence>
<evidence type="ECO:0000259" key="2">
    <source>
        <dbReference type="Pfam" id="PF20151"/>
    </source>
</evidence>